<dbReference type="Pfam" id="PF19955">
    <property type="entry name" value="EAD1"/>
    <property type="match status" value="1"/>
</dbReference>
<dbReference type="PRINTS" id="PR00364">
    <property type="entry name" value="DISEASERSIST"/>
</dbReference>
<dbReference type="Gene3D" id="1.25.40.10">
    <property type="entry name" value="Tetratricopeptide repeat domain"/>
    <property type="match status" value="1"/>
</dbReference>
<dbReference type="InterPro" id="IPR045430">
    <property type="entry name" value="EAD1"/>
</dbReference>
<keyword evidence="6" id="KW-1185">Reference proteome</keyword>
<evidence type="ECO:0000313" key="6">
    <source>
        <dbReference type="Proteomes" id="UP000002484"/>
    </source>
</evidence>
<dbReference type="RefSeq" id="WP_013426452.1">
    <property type="nucleotide sequence ID" value="NC_014666.1"/>
</dbReference>
<evidence type="ECO:0000259" key="3">
    <source>
        <dbReference type="Pfam" id="PF00931"/>
    </source>
</evidence>
<dbReference type="PANTHER" id="PTHR22845">
    <property type="entry name" value="APOPTOTIC PROTEASE-ACTIVATING FACTOR 1"/>
    <property type="match status" value="1"/>
</dbReference>
<sequence length="1073" mass="115658">MDRLSEEEVRELADLYPDPVSARHLLVAAGWRPGRMPVWMIDADTFWREVAEKLEGGLVADGRRRLLAAAAERWPANPVFATAATGGASRRRLIPAPAWVPTLPAFFVERTVDTAAVRTRLVAGSASQVVGVVGMGGVGKSTLAMAIAHDPAVREAFPDGILWLGVGQRPDPISLLGEVLTAFGDRAQVLDPADGSRRLREVLVDARALLVLDDVWDIGVLDALQVPAGTRILVTTRSRDTLYGDADVYELATADPMTSRRILASYARCEVEDLPPAADLVLKRCDGLVLALALTGAMVGTGRRWETVAERLRRADLDAIKARFPHYPHPSLLVALDASVGALPEAQAQRFRELAAFEGRGPVPAEVVLGFWNLTGGLDGLDAEDLLDLFSRRSLLRLDRATSTVTLHDLLFDFARGALTRDQLAGLHGRLAAWLLDRWGGLADDLPRLRDGGARDDLDRYGLTSLVEHLLAADSLVIVDRLLSLGGEGPDGRAVNIWHAAHENQGTANVYLASIRAASKYTEGQAPADDATMFVRLVTYSLLIGSIASLAENIPAELIALLVENRIWLPAHALAYAQATPDPHLRVEALIGLTPYLPVTDREVIFRQALAVATALRGPYERIEALIDLAPQLPASERDPILRDVAAALADEPLMPYFKALKLAELATYLPAAERDQILNRALDITTTIDHEVWGLDDRIAPTIFASEHVLDFWDDENGMTLHDQTYVLIRMAPHLTGALSGRAVSIAARLDPPSVRARALIGLAPYLPASDADAVLRRGLAIAATVKDPYDRAGLFIGGAVASPATERDQLLVRALAGAVAIAEPALLARTLAQVAACWPPHSAPDRITAQAVTAAASLRSPHRRARAMTYIATCLPAAADAVLDQALSAANAIDVPRRRAWALTGLAPHVPAPERDSVLRQALSAARTIGDGYLWADQWTGQPAGEVDALIRDALPDVTVDQPYVWARSLANLAAQMPARDRAPVLRQALAAAYAVDLLRLRAEALAGLLPHLPAVERDEVLRQTLTTASLDGRSTIMRVVLIMLRDKVVAAEAVGASVISALRRSQAWWP</sequence>
<dbReference type="HOGENOM" id="CLU_287262_0_0_11"/>
<evidence type="ECO:0000259" key="4">
    <source>
        <dbReference type="Pfam" id="PF19955"/>
    </source>
</evidence>
<dbReference type="EMBL" id="CP002299">
    <property type="protein sequence ID" value="ADP83334.1"/>
    <property type="molecule type" value="Genomic_DNA"/>
</dbReference>
<dbReference type="PANTHER" id="PTHR22845:SF5">
    <property type="entry name" value="APOPTOTIC PROTEASE-ACTIVATING FACTOR 1"/>
    <property type="match status" value="1"/>
</dbReference>
<dbReference type="SUPFAM" id="SSF52540">
    <property type="entry name" value="P-loop containing nucleoside triphosphate hydrolases"/>
    <property type="match status" value="1"/>
</dbReference>
<dbReference type="InterPro" id="IPR042197">
    <property type="entry name" value="Apaf_helical"/>
</dbReference>
<dbReference type="AlphaFoldDB" id="E3J9H0"/>
<keyword evidence="2" id="KW-0677">Repeat</keyword>
<dbReference type="GO" id="GO:0043531">
    <property type="term" value="F:ADP binding"/>
    <property type="evidence" value="ECO:0007669"/>
    <property type="project" value="InterPro"/>
</dbReference>
<dbReference type="Gene3D" id="1.10.8.430">
    <property type="entry name" value="Helical domain of apoptotic protease-activating factors"/>
    <property type="match status" value="1"/>
</dbReference>
<dbReference type="InParanoid" id="E3J9H0"/>
<dbReference type="Gene3D" id="1.10.10.10">
    <property type="entry name" value="Winged helix-like DNA-binding domain superfamily/Winged helix DNA-binding domain"/>
    <property type="match status" value="1"/>
</dbReference>
<name>E3J9H0_PSEI1</name>
<protein>
    <submittedName>
        <fullName evidence="5">NB-ARC domain protein</fullName>
    </submittedName>
</protein>
<dbReference type="STRING" id="298654.FraEuI1c_5346"/>
<dbReference type="OrthoDB" id="3209544at2"/>
<accession>E3J9H0</accession>
<dbReference type="eggNOG" id="COG1413">
    <property type="taxonomic scope" value="Bacteria"/>
</dbReference>
<evidence type="ECO:0000256" key="1">
    <source>
        <dbReference type="ARBA" id="ARBA00022703"/>
    </source>
</evidence>
<gene>
    <name evidence="5" type="ordered locus">FraEuI1c_5346</name>
</gene>
<dbReference type="GO" id="GO:0005829">
    <property type="term" value="C:cytosol"/>
    <property type="evidence" value="ECO:0007669"/>
    <property type="project" value="UniProtKB-ARBA"/>
</dbReference>
<dbReference type="KEGG" id="fri:FraEuI1c_5346"/>
<proteinExistence type="predicted"/>
<dbReference type="InterPro" id="IPR027417">
    <property type="entry name" value="P-loop_NTPase"/>
</dbReference>
<reference evidence="5 6" key="1">
    <citation type="submission" date="2010-10" db="EMBL/GenBank/DDBJ databases">
        <title>Complete sequence of Frankia sp. EuI1c.</title>
        <authorList>
            <consortium name="US DOE Joint Genome Institute"/>
            <person name="Lucas S."/>
            <person name="Copeland A."/>
            <person name="Lapidus A."/>
            <person name="Cheng J.-F."/>
            <person name="Bruce D."/>
            <person name="Goodwin L."/>
            <person name="Pitluck S."/>
            <person name="Chertkov O."/>
            <person name="Detter J.C."/>
            <person name="Han C."/>
            <person name="Tapia R."/>
            <person name="Land M."/>
            <person name="Hauser L."/>
            <person name="Jeffries C."/>
            <person name="Kyrpides N."/>
            <person name="Ivanova N."/>
            <person name="Mikhailova N."/>
            <person name="Beauchemin N."/>
            <person name="Sen A."/>
            <person name="Sur S.A."/>
            <person name="Gtari M."/>
            <person name="Wall L."/>
            <person name="Tisa L."/>
            <person name="Woyke T."/>
        </authorList>
    </citation>
    <scope>NUCLEOTIDE SEQUENCE [LARGE SCALE GENOMIC DNA]</scope>
    <source>
        <strain evidence="6">DSM 45817 / CECT 9037 / EuI1c</strain>
    </source>
</reference>
<evidence type="ECO:0000313" key="5">
    <source>
        <dbReference type="EMBL" id="ADP83334.1"/>
    </source>
</evidence>
<feature type="domain" description="Effector-associated" evidence="4">
    <location>
        <begin position="3"/>
        <end position="84"/>
    </location>
</feature>
<keyword evidence="1" id="KW-0053">Apoptosis</keyword>
<dbReference type="InterPro" id="IPR036388">
    <property type="entry name" value="WH-like_DNA-bd_sf"/>
</dbReference>
<dbReference type="InterPro" id="IPR002182">
    <property type="entry name" value="NB-ARC"/>
</dbReference>
<dbReference type="InterPro" id="IPR011990">
    <property type="entry name" value="TPR-like_helical_dom_sf"/>
</dbReference>
<dbReference type="Gene3D" id="3.40.50.300">
    <property type="entry name" value="P-loop containing nucleotide triphosphate hydrolases"/>
    <property type="match status" value="1"/>
</dbReference>
<feature type="domain" description="NB-ARC" evidence="3">
    <location>
        <begin position="115"/>
        <end position="240"/>
    </location>
</feature>
<dbReference type="Pfam" id="PF00931">
    <property type="entry name" value="NB-ARC"/>
    <property type="match status" value="1"/>
</dbReference>
<organism evidence="5 6">
    <name type="scientific">Pseudofrankia inefficax (strain DSM 45817 / CECT 9037 / DDB 130130 / EuI1c)</name>
    <name type="common">Frankia inefficax</name>
    <dbReference type="NCBI Taxonomy" id="298654"/>
    <lineage>
        <taxon>Bacteria</taxon>
        <taxon>Bacillati</taxon>
        <taxon>Actinomycetota</taxon>
        <taxon>Actinomycetes</taxon>
        <taxon>Frankiales</taxon>
        <taxon>Frankiaceae</taxon>
        <taxon>Pseudofrankia</taxon>
    </lineage>
</organism>
<dbReference type="Proteomes" id="UP000002484">
    <property type="component" value="Chromosome"/>
</dbReference>
<evidence type="ECO:0000256" key="2">
    <source>
        <dbReference type="ARBA" id="ARBA00022737"/>
    </source>
</evidence>